<keyword evidence="3" id="KW-1185">Reference proteome</keyword>
<dbReference type="AlphaFoldDB" id="A0A9P0NH89"/>
<proteinExistence type="predicted"/>
<organism evidence="2 3">
    <name type="scientific">Aphis gossypii</name>
    <name type="common">Cotton aphid</name>
    <dbReference type="NCBI Taxonomy" id="80765"/>
    <lineage>
        <taxon>Eukaryota</taxon>
        <taxon>Metazoa</taxon>
        <taxon>Ecdysozoa</taxon>
        <taxon>Arthropoda</taxon>
        <taxon>Hexapoda</taxon>
        <taxon>Insecta</taxon>
        <taxon>Pterygota</taxon>
        <taxon>Neoptera</taxon>
        <taxon>Paraneoptera</taxon>
        <taxon>Hemiptera</taxon>
        <taxon>Sternorrhyncha</taxon>
        <taxon>Aphidomorpha</taxon>
        <taxon>Aphidoidea</taxon>
        <taxon>Aphididae</taxon>
        <taxon>Aphidini</taxon>
        <taxon>Aphis</taxon>
        <taxon>Aphis</taxon>
    </lineage>
</organism>
<reference evidence="2" key="2">
    <citation type="submission" date="2022-10" db="EMBL/GenBank/DDBJ databases">
        <authorList>
            <consortium name="ENA_rothamsted_submissions"/>
            <consortium name="culmorum"/>
            <person name="King R."/>
        </authorList>
    </citation>
    <scope>NUCLEOTIDE SEQUENCE</scope>
</reference>
<accession>A0A9P0NH89</accession>
<reference evidence="2" key="1">
    <citation type="submission" date="2022-02" db="EMBL/GenBank/DDBJ databases">
        <authorList>
            <person name="King R."/>
        </authorList>
    </citation>
    <scope>NUCLEOTIDE SEQUENCE</scope>
</reference>
<evidence type="ECO:0000313" key="3">
    <source>
        <dbReference type="Proteomes" id="UP001154329"/>
    </source>
</evidence>
<evidence type="ECO:0000256" key="1">
    <source>
        <dbReference type="SAM" id="MobiDB-lite"/>
    </source>
</evidence>
<dbReference type="EMBL" id="OU899035">
    <property type="protein sequence ID" value="CAH1726129.1"/>
    <property type="molecule type" value="Genomic_DNA"/>
</dbReference>
<name>A0A9P0NH89_APHGO</name>
<feature type="region of interest" description="Disordered" evidence="1">
    <location>
        <begin position="1"/>
        <end position="31"/>
    </location>
</feature>
<gene>
    <name evidence="2" type="ORF">APHIGO_LOCUS7068</name>
</gene>
<dbReference type="Proteomes" id="UP001154329">
    <property type="component" value="Chromosome 2"/>
</dbReference>
<evidence type="ECO:0000313" key="2">
    <source>
        <dbReference type="EMBL" id="CAH1726129.1"/>
    </source>
</evidence>
<sequence>MADHTYSLTSRPAASTGLVTDDSTSSISNLDDSTSFNTNNLFGNFEKENEHENILYSDCDDSIKDPDYVPPFQTLDVSCTGQDSYEVRNETNHEVIEIGATGDNVQFCPVGEQPQSYSLVLGVHQHQHIIRDNLGFFTLKVKKQKKKCTYNVKKSQVNAQQLDQFLLIQIINIFNCGGYITMK</sequence>
<protein>
    <submittedName>
        <fullName evidence="2">Uncharacterized protein</fullName>
    </submittedName>
</protein>